<name>A0ABV0EG99_9BURK</name>
<feature type="compositionally biased region" description="Low complexity" evidence="1">
    <location>
        <begin position="15"/>
        <end position="26"/>
    </location>
</feature>
<evidence type="ECO:0000256" key="1">
    <source>
        <dbReference type="SAM" id="MobiDB-lite"/>
    </source>
</evidence>
<dbReference type="Proteomes" id="UP001482231">
    <property type="component" value="Unassembled WGS sequence"/>
</dbReference>
<sequence length="145" mass="15728">MESEKTIDLASSEDAAPSASRANPSRSGLKGHILTWMLSVLSACIIGAAWVYTHPQPGRLAMVDMAAILKEEIAKMDREIKPDMTDAKKQEIAARLSKLAEKMKWASDQVAKECGCTIISAGAVLSNGSKDVQDLTWRVKQLVSQ</sequence>
<dbReference type="EMBL" id="JBAJEX010000009">
    <property type="protein sequence ID" value="MEO1767686.1"/>
    <property type="molecule type" value="Genomic_DNA"/>
</dbReference>
<keyword evidence="4" id="KW-1185">Reference proteome</keyword>
<evidence type="ECO:0000256" key="2">
    <source>
        <dbReference type="SAM" id="Phobius"/>
    </source>
</evidence>
<dbReference type="RefSeq" id="WP_347308798.1">
    <property type="nucleotide sequence ID" value="NZ_JBAJEX010000009.1"/>
</dbReference>
<comment type="caution">
    <text evidence="3">The sequence shown here is derived from an EMBL/GenBank/DDBJ whole genome shotgun (WGS) entry which is preliminary data.</text>
</comment>
<keyword evidence="2" id="KW-1133">Transmembrane helix</keyword>
<accession>A0ABV0EG99</accession>
<feature type="transmembrane region" description="Helical" evidence="2">
    <location>
        <begin position="33"/>
        <end position="52"/>
    </location>
</feature>
<gene>
    <name evidence="3" type="ORF">V6E02_10735</name>
</gene>
<evidence type="ECO:0000313" key="4">
    <source>
        <dbReference type="Proteomes" id="UP001482231"/>
    </source>
</evidence>
<reference evidence="3 4" key="1">
    <citation type="submission" date="2024-02" db="EMBL/GenBank/DDBJ databases">
        <title>New thermophilic sulfur-oxidizing bacteria from a hot springs of the Uzon caldera (Kamchatka, Russia).</title>
        <authorList>
            <person name="Dukat A.M."/>
            <person name="Elcheninov A.G."/>
            <person name="Frolov E.N."/>
        </authorList>
    </citation>
    <scope>NUCLEOTIDE SEQUENCE [LARGE SCALE GENOMIC DNA]</scope>
    <source>
        <strain evidence="3 4">AK1</strain>
    </source>
</reference>
<proteinExistence type="predicted"/>
<protein>
    <submittedName>
        <fullName evidence="3">Uncharacterized protein</fullName>
    </submittedName>
</protein>
<keyword evidence="2" id="KW-0812">Transmembrane</keyword>
<evidence type="ECO:0000313" key="3">
    <source>
        <dbReference type="EMBL" id="MEO1767686.1"/>
    </source>
</evidence>
<organism evidence="3 4">
    <name type="scientific">Thiobacter aerophilum</name>
    <dbReference type="NCBI Taxonomy" id="3121275"/>
    <lineage>
        <taxon>Bacteria</taxon>
        <taxon>Pseudomonadati</taxon>
        <taxon>Pseudomonadota</taxon>
        <taxon>Betaproteobacteria</taxon>
        <taxon>Burkholderiales</taxon>
        <taxon>Thiobacteraceae</taxon>
        <taxon>Thiobacter</taxon>
    </lineage>
</organism>
<feature type="region of interest" description="Disordered" evidence="1">
    <location>
        <begin position="1"/>
        <end position="26"/>
    </location>
</feature>
<keyword evidence="2" id="KW-0472">Membrane</keyword>